<sequence>MATLQELVSARPGSRSHSRASSRDSIRSFRDPSPSFSNDDPVSIRNHMSTLKHTIRHQQAQLHTLESVLQRSSLPTLGSNKITANSPSSSSRDFASSPLPSSYIGLGHTSRAQRRNSSFEVLQGLAGPESFLPLPKKDVGPIRSDDIQEGVPADFAASLTSSENHSRRSSSPTRTLSRIPVASVGHARTLAEDGQPARSPKSMSFDTQNGASHVPDTLMMSSSSLQLPPSPGRRMSFGASGGNTTKVLADLQAGVINAKNALENTKAQLRLSQRTVAQLTRQTEDLKDGRERLLLENEGLNNVVARKEHRARKSEAEAALLKAQLKSEAVNSKRVVREMETQVQQSTTVSQKSEREYVTLRDGIKHLSEGWKQDTAKLKKEMQEREAKLRKEAEDIGKKYQRLLEQIEKERKARSTVDQLRSEEERVRDEWTRAFRMQVDELRERILLSEQESTMAGKIAQDVSNQLLRLRSLIRAVGKEDSVD</sequence>
<feature type="compositionally biased region" description="Low complexity" evidence="2">
    <location>
        <begin position="158"/>
        <end position="178"/>
    </location>
</feature>
<evidence type="ECO:0000256" key="2">
    <source>
        <dbReference type="SAM" id="MobiDB-lite"/>
    </source>
</evidence>
<feature type="compositionally biased region" description="Low complexity" evidence="2">
    <location>
        <begin position="86"/>
        <end position="96"/>
    </location>
</feature>
<dbReference type="EMBL" id="SGPK01000149">
    <property type="protein sequence ID" value="THH07317.1"/>
    <property type="molecule type" value="Genomic_DNA"/>
</dbReference>
<feature type="coiled-coil region" evidence="1">
    <location>
        <begin position="248"/>
        <end position="342"/>
    </location>
</feature>
<proteinExistence type="predicted"/>
<feature type="compositionally biased region" description="Low complexity" evidence="2">
    <location>
        <begin position="31"/>
        <end position="43"/>
    </location>
</feature>
<protein>
    <recommendedName>
        <fullName evidence="5">SWI5-dependent HO expression protein 3</fullName>
    </recommendedName>
</protein>
<dbReference type="OrthoDB" id="6088208at2759"/>
<comment type="caution">
    <text evidence="3">The sequence shown here is derived from an EMBL/GenBank/DDBJ whole genome shotgun (WGS) entry which is preliminary data.</text>
</comment>
<dbReference type="Proteomes" id="UP000308199">
    <property type="component" value="Unassembled WGS sequence"/>
</dbReference>
<evidence type="ECO:0000256" key="1">
    <source>
        <dbReference type="SAM" id="Coils"/>
    </source>
</evidence>
<evidence type="ECO:0000313" key="4">
    <source>
        <dbReference type="Proteomes" id="UP000308199"/>
    </source>
</evidence>
<dbReference type="AlphaFoldDB" id="A0A4S4L7J6"/>
<feature type="region of interest" description="Disordered" evidence="2">
    <location>
        <begin position="1"/>
        <end position="44"/>
    </location>
</feature>
<keyword evidence="1" id="KW-0175">Coiled coil</keyword>
<name>A0A4S4L7J6_9AGAM</name>
<feature type="region of interest" description="Disordered" evidence="2">
    <location>
        <begin position="158"/>
        <end position="216"/>
    </location>
</feature>
<feature type="coiled-coil region" evidence="1">
    <location>
        <begin position="372"/>
        <end position="430"/>
    </location>
</feature>
<reference evidence="3 4" key="1">
    <citation type="submission" date="2019-02" db="EMBL/GenBank/DDBJ databases">
        <title>Genome sequencing of the rare red list fungi Phellinidium pouzarii.</title>
        <authorList>
            <person name="Buettner E."/>
            <person name="Kellner H."/>
        </authorList>
    </citation>
    <scope>NUCLEOTIDE SEQUENCE [LARGE SCALE GENOMIC DNA]</scope>
    <source>
        <strain evidence="3 4">DSM 108285</strain>
    </source>
</reference>
<accession>A0A4S4L7J6</accession>
<evidence type="ECO:0000313" key="3">
    <source>
        <dbReference type="EMBL" id="THH07317.1"/>
    </source>
</evidence>
<organism evidence="3 4">
    <name type="scientific">Phellinidium pouzarii</name>
    <dbReference type="NCBI Taxonomy" id="167371"/>
    <lineage>
        <taxon>Eukaryota</taxon>
        <taxon>Fungi</taxon>
        <taxon>Dikarya</taxon>
        <taxon>Basidiomycota</taxon>
        <taxon>Agaricomycotina</taxon>
        <taxon>Agaricomycetes</taxon>
        <taxon>Hymenochaetales</taxon>
        <taxon>Hymenochaetaceae</taxon>
        <taxon>Phellinidium</taxon>
    </lineage>
</organism>
<evidence type="ECO:0008006" key="5">
    <source>
        <dbReference type="Google" id="ProtNLM"/>
    </source>
</evidence>
<feature type="region of interest" description="Disordered" evidence="2">
    <location>
        <begin position="77"/>
        <end position="96"/>
    </location>
</feature>
<gene>
    <name evidence="3" type="ORF">EW145_g3458</name>
</gene>
<feature type="compositionally biased region" description="Polar residues" evidence="2">
    <location>
        <begin position="201"/>
        <end position="211"/>
    </location>
</feature>
<feature type="compositionally biased region" description="Basic and acidic residues" evidence="2">
    <location>
        <begin position="21"/>
        <end position="30"/>
    </location>
</feature>
<keyword evidence="4" id="KW-1185">Reference proteome</keyword>